<reference evidence="3" key="1">
    <citation type="submission" date="2017-09" db="EMBL/GenBank/DDBJ databases">
        <title>Depth-based differentiation of microbial function through sediment-hosted aquifers and enrichment of novel symbionts in the deep terrestrial subsurface.</title>
        <authorList>
            <person name="Probst A.J."/>
            <person name="Ladd B."/>
            <person name="Jarett J.K."/>
            <person name="Geller-Mcgrath D.E."/>
            <person name="Sieber C.M.K."/>
            <person name="Emerson J.B."/>
            <person name="Anantharaman K."/>
            <person name="Thomas B.C."/>
            <person name="Malmstrom R."/>
            <person name="Stieglmeier M."/>
            <person name="Klingl A."/>
            <person name="Woyke T."/>
            <person name="Ryan C.M."/>
            <person name="Banfield J.F."/>
        </authorList>
    </citation>
    <scope>NUCLEOTIDE SEQUENCE [LARGE SCALE GENOMIC DNA]</scope>
</reference>
<dbReference type="AlphaFoldDB" id="A0A2H0TXB8"/>
<keyword evidence="1" id="KW-0472">Membrane</keyword>
<organism evidence="2 3">
    <name type="scientific">Candidatus Magasanikbacteria bacterium CG10_big_fil_rev_8_21_14_0_10_42_10</name>
    <dbReference type="NCBI Taxonomy" id="1974649"/>
    <lineage>
        <taxon>Bacteria</taxon>
        <taxon>Candidatus Magasanikiibacteriota</taxon>
    </lineage>
</organism>
<accession>A0A2H0TXB8</accession>
<name>A0A2H0TXB8_9BACT</name>
<feature type="transmembrane region" description="Helical" evidence="1">
    <location>
        <begin position="30"/>
        <end position="48"/>
    </location>
</feature>
<proteinExistence type="predicted"/>
<keyword evidence="1" id="KW-0812">Transmembrane</keyword>
<feature type="transmembrane region" description="Helical" evidence="1">
    <location>
        <begin position="77"/>
        <end position="93"/>
    </location>
</feature>
<sequence length="166" mass="19330">MPEKLTEQTTTGDVVADWDVVEYDQHVRGTLWHVLTISFAIIFVIYALATDNFLFAIIIILAAIILFLQSAVEPGKVYFAITDLGIVLGNRFYNFNEFKAFYIIYTQEVQTIFFDTKSAMRPDLRIPMTEDVDPMDIRQMLQEVLEEDLEKEEPFADRAARRWKIH</sequence>
<dbReference type="EMBL" id="PFBY01000003">
    <property type="protein sequence ID" value="PIR76785.1"/>
    <property type="molecule type" value="Genomic_DNA"/>
</dbReference>
<evidence type="ECO:0000313" key="3">
    <source>
        <dbReference type="Proteomes" id="UP000231530"/>
    </source>
</evidence>
<evidence type="ECO:0000313" key="2">
    <source>
        <dbReference type="EMBL" id="PIR76785.1"/>
    </source>
</evidence>
<feature type="transmembrane region" description="Helical" evidence="1">
    <location>
        <begin position="53"/>
        <end position="71"/>
    </location>
</feature>
<protein>
    <recommendedName>
        <fullName evidence="4">DUF5673 domain-containing protein</fullName>
    </recommendedName>
</protein>
<gene>
    <name evidence="2" type="ORF">COU32_00210</name>
</gene>
<evidence type="ECO:0000256" key="1">
    <source>
        <dbReference type="SAM" id="Phobius"/>
    </source>
</evidence>
<evidence type="ECO:0008006" key="4">
    <source>
        <dbReference type="Google" id="ProtNLM"/>
    </source>
</evidence>
<comment type="caution">
    <text evidence="2">The sequence shown here is derived from an EMBL/GenBank/DDBJ whole genome shotgun (WGS) entry which is preliminary data.</text>
</comment>
<dbReference type="Proteomes" id="UP000231530">
    <property type="component" value="Unassembled WGS sequence"/>
</dbReference>
<keyword evidence="1" id="KW-1133">Transmembrane helix</keyword>